<sequence length="1037" mass="116463">MFAAIQRSATLPVYQSSRALQHAERATSFQAPATHNLQVSRPENFGHIMWLELLRRLRANKVPTNPTLIPLQHGFFRFDDASDRQAYIWNRIINMPMTVSAEEIQEALPLQLANALDAPAQDGSFGFYMRSFPLQVQQLEDILAHWDECELVFQEASDWRAAMRRLGSDHFVHIRYIGVFGPTSTALSRFESDISQRSSGVLAAFLRSLATIMPEVLDAAKVFVFKTATIHPLVPGEVVSQALIDERERLLIAAFDLQSLLNRQTGGFFSAYEPRAEDAEVFAGLNTQVLTRGLLELRSPDPTMMKELGLLIDDILDFMDDHPVLTGTSRAAPGPGFKDVMLAQALPSTISGHVLLAVLGKDITLEDFLQPRPFLKKEGSRAGDLLLQLIQILQRWELGIGPGELSTGTNLTAFFPFFDLIPWPRHDFCVALLDFLGRYLRAIKPLVTLSCSRLTSSVLNAHLAHEHGLPVTDFLAHVGVPRLCSFMDAEEFANQPPTVEAREPETFTIMVPALDPGRDKYGKQPESLRQVMLFTLQVAIALADLSRTTIRTATSRADAMERALLVWRTAPQYVALAAALDRAKDRLRQDWLLLNVAARTRDITEQERDRRSMQAQTRAKAFVAQGQPGSQERQTQVLALWRYNWPDLHIHLTRADREAWFSWARGLGEGKSYYASALAKSSGHGLGRLLQQLAPGQDHADPQVRQQVIELAVARLRWGWSSDHFSTEKQAERARQRLGWRKMGAPITRIKDLQVSVMRGGIIRLPMKAGDATIVDVQIRAPAASVPADKKDSRTLSATEDGIGLFDQDGRMFKHNATDTVTWAKNFFPQLKHGSLLAQAWERTMGRPFQDVQTQPLQSSPLVLPAAFYGAKDHKAGIRIKRTLRTTAPEPNEADWIMWLWLQDLFGSDSGRIFLCNEEQEPDWVTRLADDVKMVRSTLKAFISRPEYVHYPWRAEWQALLDTGSSAHVSQKIKATLRALRNFTEQRKSESIRLQPNARLSINGQLLSLEAAPTWDIAEAGPAEDEDEDEDEDDGDI</sequence>
<protein>
    <submittedName>
        <fullName evidence="2">Uncharacterized protein</fullName>
    </submittedName>
</protein>
<organism evidence="2 3">
    <name type="scientific">Tilletia horrida</name>
    <dbReference type="NCBI Taxonomy" id="155126"/>
    <lineage>
        <taxon>Eukaryota</taxon>
        <taxon>Fungi</taxon>
        <taxon>Dikarya</taxon>
        <taxon>Basidiomycota</taxon>
        <taxon>Ustilaginomycotina</taxon>
        <taxon>Exobasidiomycetes</taxon>
        <taxon>Tilletiales</taxon>
        <taxon>Tilletiaceae</taxon>
        <taxon>Tilletia</taxon>
    </lineage>
</organism>
<proteinExistence type="predicted"/>
<evidence type="ECO:0000256" key="1">
    <source>
        <dbReference type="SAM" id="MobiDB-lite"/>
    </source>
</evidence>
<dbReference type="Proteomes" id="UP001176521">
    <property type="component" value="Unassembled WGS sequence"/>
</dbReference>
<accession>A0AAN6JHJ4</accession>
<name>A0AAN6JHJ4_9BASI</name>
<keyword evidence="3" id="KW-1185">Reference proteome</keyword>
<dbReference type="EMBL" id="JAPDMQ010000618">
    <property type="protein sequence ID" value="KAK0522046.1"/>
    <property type="molecule type" value="Genomic_DNA"/>
</dbReference>
<reference evidence="2" key="1">
    <citation type="journal article" date="2023" name="PhytoFront">
        <title>Draft Genome Resources of Seven Strains of Tilletia horrida, Causal Agent of Kernel Smut of Rice.</title>
        <authorList>
            <person name="Khanal S."/>
            <person name="Antony Babu S."/>
            <person name="Zhou X.G."/>
        </authorList>
    </citation>
    <scope>NUCLEOTIDE SEQUENCE</scope>
    <source>
        <strain evidence="2">TX3</strain>
    </source>
</reference>
<evidence type="ECO:0000313" key="2">
    <source>
        <dbReference type="EMBL" id="KAK0522046.1"/>
    </source>
</evidence>
<gene>
    <name evidence="2" type="ORF">OC842_006585</name>
</gene>
<dbReference type="AlphaFoldDB" id="A0AAN6JHJ4"/>
<feature type="compositionally biased region" description="Acidic residues" evidence="1">
    <location>
        <begin position="1022"/>
        <end position="1037"/>
    </location>
</feature>
<comment type="caution">
    <text evidence="2">The sequence shown here is derived from an EMBL/GenBank/DDBJ whole genome shotgun (WGS) entry which is preliminary data.</text>
</comment>
<feature type="region of interest" description="Disordered" evidence="1">
    <location>
        <begin position="1013"/>
        <end position="1037"/>
    </location>
</feature>
<evidence type="ECO:0000313" key="3">
    <source>
        <dbReference type="Proteomes" id="UP001176521"/>
    </source>
</evidence>